<dbReference type="EMBL" id="CP035492">
    <property type="protein sequence ID" value="QAY66758.1"/>
    <property type="molecule type" value="Genomic_DNA"/>
</dbReference>
<dbReference type="KEGG" id="pprt:ET464_10400"/>
<evidence type="ECO:0000313" key="2">
    <source>
        <dbReference type="Proteomes" id="UP000293568"/>
    </source>
</evidence>
<proteinExistence type="predicted"/>
<dbReference type="Proteomes" id="UP000293568">
    <property type="component" value="Chromosome"/>
</dbReference>
<dbReference type="Gene3D" id="3.30.460.40">
    <property type="match status" value="1"/>
</dbReference>
<dbReference type="AlphaFoldDB" id="A0A4P6F8I6"/>
<protein>
    <submittedName>
        <fullName evidence="1">Renal dipeptidase</fullName>
    </submittedName>
</protein>
<keyword evidence="2" id="KW-1185">Reference proteome</keyword>
<dbReference type="OrthoDB" id="9773927at2"/>
<dbReference type="InterPro" id="IPR039498">
    <property type="entry name" value="NTP_transf_5"/>
</dbReference>
<evidence type="ECO:0000313" key="1">
    <source>
        <dbReference type="EMBL" id="QAY66758.1"/>
    </source>
</evidence>
<organism evidence="1 2">
    <name type="scientific">Paenibacillus protaetiae</name>
    <dbReference type="NCBI Taxonomy" id="2509456"/>
    <lineage>
        <taxon>Bacteria</taxon>
        <taxon>Bacillati</taxon>
        <taxon>Bacillota</taxon>
        <taxon>Bacilli</taxon>
        <taxon>Bacillales</taxon>
        <taxon>Paenibacillaceae</taxon>
        <taxon>Paenibacillus</taxon>
    </lineage>
</organism>
<dbReference type="Pfam" id="PF14907">
    <property type="entry name" value="NTP_transf_5"/>
    <property type="match status" value="1"/>
</dbReference>
<gene>
    <name evidence="1" type="ORF">ET464_10400</name>
</gene>
<name>A0A4P6F8I6_9BACL</name>
<dbReference type="RefSeq" id="WP_129440658.1">
    <property type="nucleotide sequence ID" value="NZ_CP035492.1"/>
</dbReference>
<sequence length="385" mass="45587">MANNLTETQNITKELSLLLKIISSKLVDHNQFFNIDWDEFINLAFHHRVYPVLYVKLKELDNPAVPPAVMAKLQASYFENGFNMLKLSSDLEKINRSFSDHQIDSILLKGPILASMLYGDISLRTSKDLDILVNPEHLFEAEEVLLSLGYVSNDERITKRWMLRKKHHISYYHPLTQTRIELHWQMSSRVRGISFKLLWKRRITFSLSGNPINYLSQEDLFIYLIIHGARHGWFRLRWLQDIDQMISNEMVDAEKLKLVYLEYGSEYLGGQALLLCSELYSTKVPQQLFFLINDHRSYKLANSSLFFINKKIDISTISDKNILDAHKKYNCILLSVKQKIWFALDSIYPSYKDYLMLPLPQKLHFLYYPLRPLLWFWRRMKREVI</sequence>
<accession>A0A4P6F8I6</accession>
<reference evidence="1 2" key="1">
    <citation type="submission" date="2019-01" db="EMBL/GenBank/DDBJ databases">
        <title>Genome sequencing of strain FW100M-2.</title>
        <authorList>
            <person name="Heo J."/>
            <person name="Kim S.-J."/>
            <person name="Kim J.-S."/>
            <person name="Hong S.-B."/>
            <person name="Kwon S.-W."/>
        </authorList>
    </citation>
    <scope>NUCLEOTIDE SEQUENCE [LARGE SCALE GENOMIC DNA]</scope>
    <source>
        <strain evidence="1 2">FW100M-2</strain>
    </source>
</reference>